<dbReference type="AlphaFoldDB" id="D0LM45"/>
<accession>D0LM45</accession>
<keyword evidence="13" id="KW-1185">Reference proteome</keyword>
<evidence type="ECO:0000313" key="12">
    <source>
        <dbReference type="EMBL" id="ACY15223.1"/>
    </source>
</evidence>
<dbReference type="Proteomes" id="UP000001880">
    <property type="component" value="Chromosome"/>
</dbReference>
<evidence type="ECO:0000313" key="13">
    <source>
        <dbReference type="Proteomes" id="UP000001880"/>
    </source>
</evidence>
<evidence type="ECO:0000256" key="9">
    <source>
        <dbReference type="ARBA" id="ARBA00023277"/>
    </source>
</evidence>
<evidence type="ECO:0000256" key="3">
    <source>
        <dbReference type="ARBA" id="ARBA00004947"/>
    </source>
</evidence>
<evidence type="ECO:0000259" key="11">
    <source>
        <dbReference type="Pfam" id="PF01370"/>
    </source>
</evidence>
<evidence type="ECO:0000256" key="2">
    <source>
        <dbReference type="ARBA" id="ARBA00001911"/>
    </source>
</evidence>
<dbReference type="Pfam" id="PF01370">
    <property type="entry name" value="Epimerase"/>
    <property type="match status" value="1"/>
</dbReference>
<evidence type="ECO:0000256" key="5">
    <source>
        <dbReference type="ARBA" id="ARBA00013189"/>
    </source>
</evidence>
<evidence type="ECO:0000256" key="6">
    <source>
        <dbReference type="ARBA" id="ARBA00018569"/>
    </source>
</evidence>
<evidence type="ECO:0000256" key="4">
    <source>
        <dbReference type="ARBA" id="ARBA00007637"/>
    </source>
</evidence>
<proteinExistence type="inferred from homology"/>
<organism evidence="12 13">
    <name type="scientific">Haliangium ochraceum (strain DSM 14365 / JCM 11303 / SMP-2)</name>
    <dbReference type="NCBI Taxonomy" id="502025"/>
    <lineage>
        <taxon>Bacteria</taxon>
        <taxon>Pseudomonadati</taxon>
        <taxon>Myxococcota</taxon>
        <taxon>Polyangia</taxon>
        <taxon>Haliangiales</taxon>
        <taxon>Kofleriaceae</taxon>
        <taxon>Haliangium</taxon>
    </lineage>
</organism>
<dbReference type="EMBL" id="CP001804">
    <property type="protein sequence ID" value="ACY15223.1"/>
    <property type="molecule type" value="Genomic_DNA"/>
</dbReference>
<dbReference type="Gene3D" id="3.40.50.720">
    <property type="entry name" value="NAD(P)-binding Rossmann-like Domain"/>
    <property type="match status" value="1"/>
</dbReference>
<dbReference type="CDD" id="cd05247">
    <property type="entry name" value="UDP_G4E_1_SDR_e"/>
    <property type="match status" value="1"/>
</dbReference>
<evidence type="ECO:0000256" key="1">
    <source>
        <dbReference type="ARBA" id="ARBA00000083"/>
    </source>
</evidence>
<keyword evidence="9 10" id="KW-0119">Carbohydrate metabolism</keyword>
<keyword evidence="7 10" id="KW-0520">NAD</keyword>
<comment type="subunit">
    <text evidence="10">Homodimer.</text>
</comment>
<dbReference type="UniPathway" id="UPA00214"/>
<dbReference type="PANTHER" id="PTHR43725">
    <property type="entry name" value="UDP-GLUCOSE 4-EPIMERASE"/>
    <property type="match status" value="1"/>
</dbReference>
<comment type="similarity">
    <text evidence="4 10">Belongs to the NAD(P)-dependent epimerase/dehydratase family.</text>
</comment>
<dbReference type="InterPro" id="IPR005886">
    <property type="entry name" value="UDP_G4E"/>
</dbReference>
<evidence type="ECO:0000256" key="10">
    <source>
        <dbReference type="RuleBase" id="RU366046"/>
    </source>
</evidence>
<dbReference type="STRING" id="502025.Hoch_2693"/>
<comment type="pathway">
    <text evidence="3 10">Carbohydrate metabolism; galactose metabolism.</text>
</comment>
<name>D0LM45_HALO1</name>
<dbReference type="eggNOG" id="COG1087">
    <property type="taxonomic scope" value="Bacteria"/>
</dbReference>
<keyword evidence="8 10" id="KW-0413">Isomerase</keyword>
<dbReference type="InterPro" id="IPR001509">
    <property type="entry name" value="Epimerase_deHydtase"/>
</dbReference>
<evidence type="ECO:0000256" key="8">
    <source>
        <dbReference type="ARBA" id="ARBA00023235"/>
    </source>
</evidence>
<dbReference type="NCBIfam" id="TIGR01179">
    <property type="entry name" value="galE"/>
    <property type="match status" value="1"/>
</dbReference>
<reference evidence="12 13" key="1">
    <citation type="journal article" date="2010" name="Stand. Genomic Sci.">
        <title>Complete genome sequence of Haliangium ochraceum type strain (SMP-2).</title>
        <authorList>
            <consortium name="US DOE Joint Genome Institute (JGI-PGF)"/>
            <person name="Ivanova N."/>
            <person name="Daum C."/>
            <person name="Lang E."/>
            <person name="Abt B."/>
            <person name="Kopitz M."/>
            <person name="Saunders E."/>
            <person name="Lapidus A."/>
            <person name="Lucas S."/>
            <person name="Glavina Del Rio T."/>
            <person name="Nolan M."/>
            <person name="Tice H."/>
            <person name="Copeland A."/>
            <person name="Cheng J.F."/>
            <person name="Chen F."/>
            <person name="Bruce D."/>
            <person name="Goodwin L."/>
            <person name="Pitluck S."/>
            <person name="Mavromatis K."/>
            <person name="Pati A."/>
            <person name="Mikhailova N."/>
            <person name="Chen A."/>
            <person name="Palaniappan K."/>
            <person name="Land M."/>
            <person name="Hauser L."/>
            <person name="Chang Y.J."/>
            <person name="Jeffries C.D."/>
            <person name="Detter J.C."/>
            <person name="Brettin T."/>
            <person name="Rohde M."/>
            <person name="Goker M."/>
            <person name="Bristow J."/>
            <person name="Markowitz V."/>
            <person name="Eisen J.A."/>
            <person name="Hugenholtz P."/>
            <person name="Kyrpides N.C."/>
            <person name="Klenk H.P."/>
        </authorList>
    </citation>
    <scope>NUCLEOTIDE SEQUENCE [LARGE SCALE GENOMIC DNA]</scope>
    <source>
        <strain evidence="13">DSM 14365 / CIP 107738 / JCM 11303 / AJ 13395 / SMP-2</strain>
    </source>
</reference>
<sequence length="327" mass="35291">MTILITGGAGYIGSVVVDALVAEGEEVVVFDDLSMGHAAAVHPGATLVRGDLGDRAAIDACVRAHAPEAIMHFAAHAQVGESMRAPFRYLRDNVLCGANLFESAAAHGVGRIIFSSTSNLFDAPAVLPIPESEPPAPASPYGESKLVLERYLHWLERLYGCRYVCLRYFNACGATRERGEDHDPETHLVPLVLQVARGLRPDFTIFGDDYDTPDGTCIRDFVHVADIARAHILALRALSQGAASRTYHLGNGSGFSVREVIEAARAVTGHAIPVRVGARRPGDPSVLVAASDAIRAELGWRPERGALRDMIESAWRWHLAQPRGYGE</sequence>
<dbReference type="Gene3D" id="3.90.25.10">
    <property type="entry name" value="UDP-galactose 4-epimerase, domain 1"/>
    <property type="match status" value="1"/>
</dbReference>
<dbReference type="RefSeq" id="WP_012827831.1">
    <property type="nucleotide sequence ID" value="NC_013440.1"/>
</dbReference>
<dbReference type="EC" id="5.1.3.2" evidence="5 10"/>
<dbReference type="HOGENOM" id="CLU_007383_1_10_7"/>
<evidence type="ECO:0000256" key="7">
    <source>
        <dbReference type="ARBA" id="ARBA00023027"/>
    </source>
</evidence>
<comment type="cofactor">
    <cofactor evidence="2 10">
        <name>NAD(+)</name>
        <dbReference type="ChEBI" id="CHEBI:57540"/>
    </cofactor>
</comment>
<dbReference type="PANTHER" id="PTHR43725:SF53">
    <property type="entry name" value="UDP-ARABINOSE 4-EPIMERASE 1"/>
    <property type="match status" value="1"/>
</dbReference>
<dbReference type="GO" id="GO:0003978">
    <property type="term" value="F:UDP-glucose 4-epimerase activity"/>
    <property type="evidence" value="ECO:0007669"/>
    <property type="project" value="UniProtKB-UniRule"/>
</dbReference>
<dbReference type="OrthoDB" id="9801785at2"/>
<gene>
    <name evidence="12" type="ordered locus">Hoch_2693</name>
</gene>
<comment type="catalytic activity">
    <reaction evidence="1 10">
        <text>UDP-alpha-D-glucose = UDP-alpha-D-galactose</text>
        <dbReference type="Rhea" id="RHEA:22168"/>
        <dbReference type="ChEBI" id="CHEBI:58885"/>
        <dbReference type="ChEBI" id="CHEBI:66914"/>
        <dbReference type="EC" id="5.1.3.2"/>
    </reaction>
</comment>
<dbReference type="GO" id="GO:0033499">
    <property type="term" value="P:galactose catabolic process via UDP-galactose, Leloir pathway"/>
    <property type="evidence" value="ECO:0007669"/>
    <property type="project" value="TreeGrafter"/>
</dbReference>
<feature type="domain" description="NAD-dependent epimerase/dehydratase" evidence="11">
    <location>
        <begin position="3"/>
        <end position="250"/>
    </location>
</feature>
<protein>
    <recommendedName>
        <fullName evidence="6 10">UDP-glucose 4-epimerase</fullName>
        <ecNumber evidence="5 10">5.1.3.2</ecNumber>
    </recommendedName>
</protein>
<dbReference type="SUPFAM" id="SSF51735">
    <property type="entry name" value="NAD(P)-binding Rossmann-fold domains"/>
    <property type="match status" value="1"/>
</dbReference>
<dbReference type="KEGG" id="hoh:Hoch_2693"/>
<dbReference type="InterPro" id="IPR036291">
    <property type="entry name" value="NAD(P)-bd_dom_sf"/>
</dbReference>